<dbReference type="Pfam" id="PF13692">
    <property type="entry name" value="Glyco_trans_1_4"/>
    <property type="match status" value="1"/>
</dbReference>
<dbReference type="PANTHER" id="PTHR46401">
    <property type="entry name" value="GLYCOSYLTRANSFERASE WBBK-RELATED"/>
    <property type="match status" value="1"/>
</dbReference>
<dbReference type="Gene3D" id="3.40.50.2000">
    <property type="entry name" value="Glycogen Phosphorylase B"/>
    <property type="match status" value="2"/>
</dbReference>
<evidence type="ECO:0000313" key="2">
    <source>
        <dbReference type="EMBL" id="SDM67902.1"/>
    </source>
</evidence>
<dbReference type="PANTHER" id="PTHR46401:SF2">
    <property type="entry name" value="GLYCOSYLTRANSFERASE WBBK-RELATED"/>
    <property type="match status" value="1"/>
</dbReference>
<dbReference type="GO" id="GO:0009103">
    <property type="term" value="P:lipopolysaccharide biosynthetic process"/>
    <property type="evidence" value="ECO:0007669"/>
    <property type="project" value="TreeGrafter"/>
</dbReference>
<organism evidence="2 3">
    <name type="scientific">Siphonobacter aquaeclarae</name>
    <dbReference type="NCBI Taxonomy" id="563176"/>
    <lineage>
        <taxon>Bacteria</taxon>
        <taxon>Pseudomonadati</taxon>
        <taxon>Bacteroidota</taxon>
        <taxon>Cytophagia</taxon>
        <taxon>Cytophagales</taxon>
        <taxon>Cytophagaceae</taxon>
        <taxon>Siphonobacter</taxon>
    </lineage>
</organism>
<name>A0A1G9V6R3_9BACT</name>
<dbReference type="GO" id="GO:0016757">
    <property type="term" value="F:glycosyltransferase activity"/>
    <property type="evidence" value="ECO:0007669"/>
    <property type="project" value="TreeGrafter"/>
</dbReference>
<sequence length="372" mass="42506">MQRMKLYYLSTASFSQVDVGVLDLLAGKCDIHYSVVIQNKNTNFTSEELQDYCARNGVAYQAFLLKYRFRDIRIASIFYSIIRDIREKNPDVIYIASFDHPIFALLSGLLDRKKVIIGLHDVEYHSNFPNAKMLGIGRKIVMSLFQTFQVFSKSQERLFRRLYPSKKVYAIPLPLSDYGDGQRTAARDGGVRFLFFGNILPYKGLDVLLNAVNGLSKTRRDFTLTIAGRCDDWSAQYEPMIGDDSVIEKKIGFIGNDEVAPLFSGTDYLVLPYRDATQSGPLMISYNYGVPVIASRIDSFVDQVEEGISGYLFEPESPGDLQRILERVLTDHGDRYLKLSETTRKFVSDTYSRERIASRYLSMFNEISKRKS</sequence>
<dbReference type="STRING" id="563176.SAMN04488090_3989"/>
<dbReference type="SUPFAM" id="SSF53756">
    <property type="entry name" value="UDP-Glycosyltransferase/glycogen phosphorylase"/>
    <property type="match status" value="1"/>
</dbReference>
<accession>A0A1G9V6R3</accession>
<dbReference type="OrthoDB" id="9765330at2"/>
<dbReference type="EMBL" id="FNGS01000008">
    <property type="protein sequence ID" value="SDM67902.1"/>
    <property type="molecule type" value="Genomic_DNA"/>
</dbReference>
<proteinExistence type="predicted"/>
<keyword evidence="1 2" id="KW-0808">Transferase</keyword>
<evidence type="ECO:0000313" key="3">
    <source>
        <dbReference type="Proteomes" id="UP000198901"/>
    </source>
</evidence>
<dbReference type="AlphaFoldDB" id="A0A1G9V6R3"/>
<gene>
    <name evidence="2" type="ORF">SAMN04488090_3989</name>
</gene>
<reference evidence="2 3" key="1">
    <citation type="submission" date="2016-10" db="EMBL/GenBank/DDBJ databases">
        <authorList>
            <person name="de Groot N.N."/>
        </authorList>
    </citation>
    <scope>NUCLEOTIDE SEQUENCE [LARGE SCALE GENOMIC DNA]</scope>
    <source>
        <strain evidence="2 3">DSM 21668</strain>
    </source>
</reference>
<protein>
    <submittedName>
        <fullName evidence="2">Glycosyltransferase involved in cell wall bisynthesis</fullName>
    </submittedName>
</protein>
<dbReference type="CDD" id="cd03801">
    <property type="entry name" value="GT4_PimA-like"/>
    <property type="match status" value="1"/>
</dbReference>
<keyword evidence="3" id="KW-1185">Reference proteome</keyword>
<evidence type="ECO:0000256" key="1">
    <source>
        <dbReference type="ARBA" id="ARBA00022679"/>
    </source>
</evidence>
<dbReference type="Proteomes" id="UP000198901">
    <property type="component" value="Unassembled WGS sequence"/>
</dbReference>